<name>A0A4D4JY88_9ACTN</name>
<dbReference type="Proteomes" id="UP000299290">
    <property type="component" value="Unassembled WGS sequence"/>
</dbReference>
<reference evidence="2 3" key="1">
    <citation type="journal article" date="2020" name="Int. J. Syst. Evol. Microbiol.">
        <title>Reclassification of Streptomyces castelarensis and Streptomyces sporoclivatus as later heterotypic synonyms of Streptomyces antimycoticus.</title>
        <authorList>
            <person name="Komaki H."/>
            <person name="Tamura T."/>
        </authorList>
    </citation>
    <scope>NUCLEOTIDE SEQUENCE [LARGE SCALE GENOMIC DNA]</scope>
    <source>
        <strain evidence="2 3">NBRC 12839</strain>
    </source>
</reference>
<keyword evidence="3" id="KW-1185">Reference proteome</keyword>
<comment type="caution">
    <text evidence="2">The sequence shown here is derived from an EMBL/GenBank/DDBJ whole genome shotgun (WGS) entry which is preliminary data.</text>
</comment>
<dbReference type="AlphaFoldDB" id="A0A4D4JY88"/>
<protein>
    <submittedName>
        <fullName evidence="2">Uncharacterized protein</fullName>
    </submittedName>
</protein>
<dbReference type="EMBL" id="BJHV01000001">
    <property type="protein sequence ID" value="GDY39378.1"/>
    <property type="molecule type" value="Genomic_DNA"/>
</dbReference>
<proteinExistence type="predicted"/>
<accession>A0A4D4JY88</accession>
<organism evidence="2 3">
    <name type="scientific">Streptomyces antimycoticus</name>
    <dbReference type="NCBI Taxonomy" id="68175"/>
    <lineage>
        <taxon>Bacteria</taxon>
        <taxon>Bacillati</taxon>
        <taxon>Actinomycetota</taxon>
        <taxon>Actinomycetes</taxon>
        <taxon>Kitasatosporales</taxon>
        <taxon>Streptomycetaceae</taxon>
        <taxon>Streptomyces</taxon>
        <taxon>Streptomyces violaceusniger group</taxon>
    </lineage>
</organism>
<sequence>MIGQVPAKRVVAERHVDVLGARVRMHVDQAGQQPSAIDDEIRAGDGVGP</sequence>
<feature type="region of interest" description="Disordered" evidence="1">
    <location>
        <begin position="29"/>
        <end position="49"/>
    </location>
</feature>
<gene>
    <name evidence="2" type="ORF">SANT12839_002600</name>
</gene>
<evidence type="ECO:0000313" key="3">
    <source>
        <dbReference type="Proteomes" id="UP000299290"/>
    </source>
</evidence>
<evidence type="ECO:0000256" key="1">
    <source>
        <dbReference type="SAM" id="MobiDB-lite"/>
    </source>
</evidence>
<evidence type="ECO:0000313" key="2">
    <source>
        <dbReference type="EMBL" id="GDY39378.1"/>
    </source>
</evidence>